<dbReference type="PROSITE" id="PS50294">
    <property type="entry name" value="WD_REPEATS_REGION"/>
    <property type="match status" value="1"/>
</dbReference>
<dbReference type="Proteomes" id="UP000580250">
    <property type="component" value="Unassembled WGS sequence"/>
</dbReference>
<gene>
    <name evidence="6" type="ORF">MENT_LOCUS27822</name>
</gene>
<dbReference type="EMBL" id="CAJEWN010000267">
    <property type="protein sequence ID" value="CAD2176052.1"/>
    <property type="molecule type" value="Genomic_DNA"/>
</dbReference>
<keyword evidence="2" id="KW-0507">mRNA processing</keyword>
<dbReference type="GO" id="GO:0031124">
    <property type="term" value="P:mRNA 3'-end processing"/>
    <property type="evidence" value="ECO:0007669"/>
    <property type="project" value="InterPro"/>
</dbReference>
<evidence type="ECO:0000256" key="3">
    <source>
        <dbReference type="ARBA" id="ARBA00023242"/>
    </source>
</evidence>
<evidence type="ECO:0000256" key="4">
    <source>
        <dbReference type="ARBA" id="ARBA00029851"/>
    </source>
</evidence>
<dbReference type="InterPro" id="IPR001680">
    <property type="entry name" value="WD40_rpt"/>
</dbReference>
<dbReference type="InterPro" id="IPR015943">
    <property type="entry name" value="WD40/YVTN_repeat-like_dom_sf"/>
</dbReference>
<reference evidence="6 7" key="1">
    <citation type="submission" date="2020-08" db="EMBL/GenBank/DDBJ databases">
        <authorList>
            <person name="Koutsovoulos G."/>
            <person name="Danchin GJ E."/>
        </authorList>
    </citation>
    <scope>NUCLEOTIDE SEQUENCE [LARGE SCALE GENOMIC DNA]</scope>
</reference>
<protein>
    <recommendedName>
        <fullName evidence="4">Cleavage stimulation factor 50 kDa subunit</fullName>
    </recommendedName>
</protein>
<evidence type="ECO:0000256" key="1">
    <source>
        <dbReference type="ARBA" id="ARBA00004123"/>
    </source>
</evidence>
<dbReference type="PANTHER" id="PTHR44133">
    <property type="entry name" value="CLEAVAGE STIMULATION FACTOR SUBUNIT 1"/>
    <property type="match status" value="1"/>
</dbReference>
<evidence type="ECO:0000313" key="7">
    <source>
        <dbReference type="Proteomes" id="UP000580250"/>
    </source>
</evidence>
<dbReference type="GO" id="GO:0003723">
    <property type="term" value="F:RNA binding"/>
    <property type="evidence" value="ECO:0007669"/>
    <property type="project" value="TreeGrafter"/>
</dbReference>
<dbReference type="Gene3D" id="2.130.10.10">
    <property type="entry name" value="YVTN repeat-like/Quinoprotein amine dehydrogenase"/>
    <property type="match status" value="1"/>
</dbReference>
<evidence type="ECO:0000256" key="5">
    <source>
        <dbReference type="PROSITE-ProRule" id="PRU00221"/>
    </source>
</evidence>
<keyword evidence="3" id="KW-0539">Nucleus</keyword>
<dbReference type="PANTHER" id="PTHR44133:SF2">
    <property type="entry name" value="CLEAVAGE STIMULATION FACTOR SUBUNIT 1"/>
    <property type="match status" value="1"/>
</dbReference>
<comment type="caution">
    <text evidence="6">The sequence shown here is derived from an EMBL/GenBank/DDBJ whole genome shotgun (WGS) entry which is preliminary data.</text>
</comment>
<accession>A0A6V7VMP8</accession>
<dbReference type="InterPro" id="IPR044633">
    <property type="entry name" value="CstF1-like"/>
</dbReference>
<sequence length="148" mass="17053">MEMLKFGMAFPIVVLNVLIELMTEHQFVVLDLQEMESTFSLLEWIVSQIMELSTNRCLIAYTGAGATGAREYSMPAVFNHTEDYVMLPDEKSGSLCSWDARNSDRERLLALGHTAETRAFVHSPTMPIFVTGSDDHRVRFWFRKQEWK</sequence>
<dbReference type="OrthoDB" id="14421at2759"/>
<dbReference type="PROSITE" id="PS50082">
    <property type="entry name" value="WD_REPEATS_2"/>
    <property type="match status" value="1"/>
</dbReference>
<dbReference type="InterPro" id="IPR011047">
    <property type="entry name" value="Quinoprotein_ADH-like_sf"/>
</dbReference>
<evidence type="ECO:0000313" key="6">
    <source>
        <dbReference type="EMBL" id="CAD2176052.1"/>
    </source>
</evidence>
<feature type="repeat" description="WD" evidence="5">
    <location>
        <begin position="110"/>
        <end position="141"/>
    </location>
</feature>
<dbReference type="SUPFAM" id="SSF50998">
    <property type="entry name" value="Quinoprotein alcohol dehydrogenase-like"/>
    <property type="match status" value="1"/>
</dbReference>
<proteinExistence type="predicted"/>
<keyword evidence="5" id="KW-0853">WD repeat</keyword>
<dbReference type="AlphaFoldDB" id="A0A6V7VMP8"/>
<dbReference type="GO" id="GO:0005848">
    <property type="term" value="C:mRNA cleavage stimulating factor complex"/>
    <property type="evidence" value="ECO:0007669"/>
    <property type="project" value="InterPro"/>
</dbReference>
<name>A0A6V7VMP8_MELEN</name>
<evidence type="ECO:0000256" key="2">
    <source>
        <dbReference type="ARBA" id="ARBA00022664"/>
    </source>
</evidence>
<organism evidence="6 7">
    <name type="scientific">Meloidogyne enterolobii</name>
    <name type="common">Root-knot nematode worm</name>
    <name type="synonym">Meloidogyne mayaguensis</name>
    <dbReference type="NCBI Taxonomy" id="390850"/>
    <lineage>
        <taxon>Eukaryota</taxon>
        <taxon>Metazoa</taxon>
        <taxon>Ecdysozoa</taxon>
        <taxon>Nematoda</taxon>
        <taxon>Chromadorea</taxon>
        <taxon>Rhabditida</taxon>
        <taxon>Tylenchina</taxon>
        <taxon>Tylenchomorpha</taxon>
        <taxon>Tylenchoidea</taxon>
        <taxon>Meloidogynidae</taxon>
        <taxon>Meloidogyninae</taxon>
        <taxon>Meloidogyne</taxon>
    </lineage>
</organism>
<comment type="subcellular location">
    <subcellularLocation>
        <location evidence="1">Nucleus</location>
    </subcellularLocation>
</comment>